<dbReference type="VEuPathDB" id="FungiDB:BO78DRAFT_223425"/>
<dbReference type="OrthoDB" id="4177029at2759"/>
<dbReference type="Proteomes" id="UP000248423">
    <property type="component" value="Unassembled WGS sequence"/>
</dbReference>
<evidence type="ECO:0000313" key="3">
    <source>
        <dbReference type="Proteomes" id="UP000248423"/>
    </source>
</evidence>
<sequence length="115" mass="12620">MLNLYFCCQCGDGPKLIQNQPQCVVCRHIACSSCKPAGGGKDRPTPHHEKASPTVATTSNWDSGSSPTYALESCAAFHDIRESMDDASGRTTPIECHLNLDWDLRKFVEFELNGC</sequence>
<keyword evidence="3" id="KW-1185">Reference proteome</keyword>
<feature type="compositionally biased region" description="Polar residues" evidence="1">
    <location>
        <begin position="54"/>
        <end position="64"/>
    </location>
</feature>
<gene>
    <name evidence="2" type="ORF">BO78DRAFT_223425</name>
</gene>
<dbReference type="EMBL" id="KZ826395">
    <property type="protein sequence ID" value="PYI02442.1"/>
    <property type="molecule type" value="Genomic_DNA"/>
</dbReference>
<protein>
    <submittedName>
        <fullName evidence="2">Uncharacterized protein</fullName>
    </submittedName>
</protein>
<proteinExistence type="predicted"/>
<name>A0A319DX82_ASPSB</name>
<organism evidence="2 3">
    <name type="scientific">Aspergillus sclerotiicarbonarius (strain CBS 121057 / IBT 28362)</name>
    <dbReference type="NCBI Taxonomy" id="1448318"/>
    <lineage>
        <taxon>Eukaryota</taxon>
        <taxon>Fungi</taxon>
        <taxon>Dikarya</taxon>
        <taxon>Ascomycota</taxon>
        <taxon>Pezizomycotina</taxon>
        <taxon>Eurotiomycetes</taxon>
        <taxon>Eurotiomycetidae</taxon>
        <taxon>Eurotiales</taxon>
        <taxon>Aspergillaceae</taxon>
        <taxon>Aspergillus</taxon>
        <taxon>Aspergillus subgen. Circumdati</taxon>
    </lineage>
</organism>
<feature type="compositionally biased region" description="Basic and acidic residues" evidence="1">
    <location>
        <begin position="40"/>
        <end position="51"/>
    </location>
</feature>
<accession>A0A319DX82</accession>
<dbReference type="AlphaFoldDB" id="A0A319DX82"/>
<evidence type="ECO:0000256" key="1">
    <source>
        <dbReference type="SAM" id="MobiDB-lite"/>
    </source>
</evidence>
<reference evidence="2 3" key="1">
    <citation type="submission" date="2018-02" db="EMBL/GenBank/DDBJ databases">
        <title>The genomes of Aspergillus section Nigri reveals drivers in fungal speciation.</title>
        <authorList>
            <consortium name="DOE Joint Genome Institute"/>
            <person name="Vesth T.C."/>
            <person name="Nybo J."/>
            <person name="Theobald S."/>
            <person name="Brandl J."/>
            <person name="Frisvad J.C."/>
            <person name="Nielsen K.F."/>
            <person name="Lyhne E.K."/>
            <person name="Kogle M.E."/>
            <person name="Kuo A."/>
            <person name="Riley R."/>
            <person name="Clum A."/>
            <person name="Nolan M."/>
            <person name="Lipzen A."/>
            <person name="Salamov A."/>
            <person name="Henrissat B."/>
            <person name="Wiebenga A."/>
            <person name="De vries R.P."/>
            <person name="Grigoriev I.V."/>
            <person name="Mortensen U.H."/>
            <person name="Andersen M.R."/>
            <person name="Baker S.E."/>
        </authorList>
    </citation>
    <scope>NUCLEOTIDE SEQUENCE [LARGE SCALE GENOMIC DNA]</scope>
    <source>
        <strain evidence="2 3">CBS 121057</strain>
    </source>
</reference>
<feature type="region of interest" description="Disordered" evidence="1">
    <location>
        <begin position="36"/>
        <end position="64"/>
    </location>
</feature>
<evidence type="ECO:0000313" key="2">
    <source>
        <dbReference type="EMBL" id="PYI02442.1"/>
    </source>
</evidence>